<dbReference type="GO" id="GO:0005829">
    <property type="term" value="C:cytosol"/>
    <property type="evidence" value="ECO:0007669"/>
    <property type="project" value="TreeGrafter"/>
</dbReference>
<dbReference type="InterPro" id="IPR001544">
    <property type="entry name" value="Aminotrans_IV"/>
</dbReference>
<dbReference type="SUPFAM" id="SSF56752">
    <property type="entry name" value="D-aminoacid aminotransferase-like PLP-dependent enzymes"/>
    <property type="match status" value="1"/>
</dbReference>
<dbReference type="FunFam" id="3.20.10.10:FF:000002">
    <property type="entry name" value="D-alanine aminotransferase"/>
    <property type="match status" value="1"/>
</dbReference>
<organism evidence="4">
    <name type="scientific">mine drainage metagenome</name>
    <dbReference type="NCBI Taxonomy" id="410659"/>
    <lineage>
        <taxon>unclassified sequences</taxon>
        <taxon>metagenomes</taxon>
        <taxon>ecological metagenomes</taxon>
    </lineage>
</organism>
<dbReference type="GO" id="GO:0046394">
    <property type="term" value="P:carboxylic acid biosynthetic process"/>
    <property type="evidence" value="ECO:0007669"/>
    <property type="project" value="UniProtKB-ARBA"/>
</dbReference>
<comment type="similarity">
    <text evidence="2">Belongs to the class-IV pyridoxal-phosphate-dependent aminotransferase family.</text>
</comment>
<protein>
    <submittedName>
        <fullName evidence="4">D-alanine aminotransferase</fullName>
        <ecNumber evidence="4">2.6.1.21</ecNumber>
    </submittedName>
</protein>
<keyword evidence="4" id="KW-0032">Aminotransferase</keyword>
<dbReference type="Gene3D" id="3.30.470.10">
    <property type="match status" value="1"/>
</dbReference>
<evidence type="ECO:0000256" key="1">
    <source>
        <dbReference type="ARBA" id="ARBA00001933"/>
    </source>
</evidence>
<dbReference type="InterPro" id="IPR050571">
    <property type="entry name" value="Class-IV_PLP-Dep_Aminotrnsfr"/>
</dbReference>
<evidence type="ECO:0000256" key="3">
    <source>
        <dbReference type="ARBA" id="ARBA00022898"/>
    </source>
</evidence>
<gene>
    <name evidence="4" type="primary">dat</name>
    <name evidence="4" type="ORF">CARN8_610015</name>
</gene>
<dbReference type="PANTHER" id="PTHR42743:SF10">
    <property type="entry name" value="D-ALANINE AMINOTRANSFERASE"/>
    <property type="match status" value="1"/>
</dbReference>
<dbReference type="InterPro" id="IPR043131">
    <property type="entry name" value="BCAT-like_N"/>
</dbReference>
<dbReference type="PANTHER" id="PTHR42743">
    <property type="entry name" value="AMINO-ACID AMINOTRANSFERASE"/>
    <property type="match status" value="1"/>
</dbReference>
<dbReference type="CDD" id="cd01558">
    <property type="entry name" value="D-AAT_like"/>
    <property type="match status" value="1"/>
</dbReference>
<name>A0A3P3ZRN0_9ZZZZ</name>
<keyword evidence="4" id="KW-0808">Transferase</keyword>
<evidence type="ECO:0000313" key="4">
    <source>
        <dbReference type="EMBL" id="VAY89302.1"/>
    </source>
</evidence>
<accession>A0A3P3ZRN0</accession>
<dbReference type="InterPro" id="IPR043132">
    <property type="entry name" value="BCAT-like_C"/>
</dbReference>
<dbReference type="EC" id="2.6.1.21" evidence="4"/>
<dbReference type="AlphaFoldDB" id="A0A3P3ZRN0"/>
<dbReference type="GO" id="GO:0047810">
    <property type="term" value="F:D-alanine-2-oxoglutarate aminotransferase activity"/>
    <property type="evidence" value="ECO:0007669"/>
    <property type="project" value="UniProtKB-EC"/>
</dbReference>
<sequence>MSQVYLNGVFLPLEEARVPVLDRGFLFGDGVYEVIPVYGRKPLALEAHLDRLEHSLAGIRLDNPLVRTAWVSLLERLIQEATTDDQSLYLQVTRGVAPRDHGFPLQVPPTVFAMSKPLTPVPPAWVQAGVAAVTRVDDRWLHCDLKTTALLANVLLRQQALDEGAVECLLLRTGFLTEGAASNVVLVVEGVLCSPPRNHLLLAGITLDLVLHLAVQLGIAHAERPIREEELRSAEEIWITSSTREMVPVTRLDGKPVGTGQPGPIGLRLLSAYQALKSHG</sequence>
<evidence type="ECO:0000256" key="2">
    <source>
        <dbReference type="ARBA" id="ARBA00009320"/>
    </source>
</evidence>
<reference evidence="4" key="1">
    <citation type="submission" date="2018-10" db="EMBL/GenBank/DDBJ databases">
        <authorList>
            <person name="Plewniak F."/>
        </authorList>
    </citation>
    <scope>NUCLEOTIDE SEQUENCE</scope>
</reference>
<dbReference type="GO" id="GO:0008652">
    <property type="term" value="P:amino acid biosynthetic process"/>
    <property type="evidence" value="ECO:0007669"/>
    <property type="project" value="UniProtKB-ARBA"/>
</dbReference>
<keyword evidence="3" id="KW-0663">Pyridoxal phosphate</keyword>
<comment type="cofactor">
    <cofactor evidence="1">
        <name>pyridoxal 5'-phosphate</name>
        <dbReference type="ChEBI" id="CHEBI:597326"/>
    </cofactor>
</comment>
<dbReference type="Gene3D" id="3.20.10.10">
    <property type="entry name" value="D-amino Acid Aminotransferase, subunit A, domain 2"/>
    <property type="match status" value="1"/>
</dbReference>
<dbReference type="Pfam" id="PF01063">
    <property type="entry name" value="Aminotran_4"/>
    <property type="match status" value="1"/>
</dbReference>
<dbReference type="EMBL" id="UOYP01000568">
    <property type="protein sequence ID" value="VAY89302.1"/>
    <property type="molecule type" value="Genomic_DNA"/>
</dbReference>
<proteinExistence type="inferred from homology"/>
<dbReference type="InterPro" id="IPR036038">
    <property type="entry name" value="Aminotransferase-like"/>
</dbReference>